<name>A0A438ADR9_9RHOB</name>
<dbReference type="InterPro" id="IPR019887">
    <property type="entry name" value="Tscrpt_reg_AsnC/Lrp_C"/>
</dbReference>
<keyword evidence="1" id="KW-0805">Transcription regulation</keyword>
<dbReference type="Proteomes" id="UP000285908">
    <property type="component" value="Unassembled WGS sequence"/>
</dbReference>
<evidence type="ECO:0000259" key="4">
    <source>
        <dbReference type="PROSITE" id="PS50956"/>
    </source>
</evidence>
<gene>
    <name evidence="5" type="ORF">EKE94_15990</name>
</gene>
<evidence type="ECO:0000313" key="5">
    <source>
        <dbReference type="EMBL" id="RVV96846.1"/>
    </source>
</evidence>
<keyword evidence="2" id="KW-0238">DNA-binding</keyword>
<evidence type="ECO:0000256" key="1">
    <source>
        <dbReference type="ARBA" id="ARBA00023015"/>
    </source>
</evidence>
<dbReference type="SUPFAM" id="SSF54909">
    <property type="entry name" value="Dimeric alpha+beta barrel"/>
    <property type="match status" value="1"/>
</dbReference>
<evidence type="ECO:0000313" key="6">
    <source>
        <dbReference type="Proteomes" id="UP000285908"/>
    </source>
</evidence>
<proteinExistence type="predicted"/>
<dbReference type="PANTHER" id="PTHR30154">
    <property type="entry name" value="LEUCINE-RESPONSIVE REGULATORY PROTEIN"/>
    <property type="match status" value="1"/>
</dbReference>
<protein>
    <submittedName>
        <fullName evidence="5">Lrp/AsnC family transcriptional regulator</fullName>
    </submittedName>
</protein>
<reference evidence="5 6" key="1">
    <citation type="submission" date="2018-11" db="EMBL/GenBank/DDBJ databases">
        <title>Mesobaculum littorinae gen. nov., sp. nov., isolated from Littorina scabra that represents a novel genus of the order Rhodobacteraceae.</title>
        <authorList>
            <person name="Li F."/>
        </authorList>
    </citation>
    <scope>NUCLEOTIDE SEQUENCE [LARGE SCALE GENOMIC DNA]</scope>
    <source>
        <strain evidence="5 6">M0103</strain>
    </source>
</reference>
<evidence type="ECO:0000256" key="2">
    <source>
        <dbReference type="ARBA" id="ARBA00023125"/>
    </source>
</evidence>
<dbReference type="PANTHER" id="PTHR30154:SF46">
    <property type="entry name" value="TRANSCRIPTIONAL REGULATORY PROTEIN"/>
    <property type="match status" value="1"/>
</dbReference>
<keyword evidence="3" id="KW-0804">Transcription</keyword>
<dbReference type="InterPro" id="IPR036388">
    <property type="entry name" value="WH-like_DNA-bd_sf"/>
</dbReference>
<dbReference type="InterPro" id="IPR011008">
    <property type="entry name" value="Dimeric_a/b-barrel"/>
</dbReference>
<accession>A0A438ADR9</accession>
<dbReference type="OrthoDB" id="9803143at2"/>
<dbReference type="InterPro" id="IPR000485">
    <property type="entry name" value="AsnC-type_HTH_dom"/>
</dbReference>
<feature type="domain" description="HTH asnC-type" evidence="4">
    <location>
        <begin position="6"/>
        <end position="67"/>
    </location>
</feature>
<dbReference type="SMART" id="SM00344">
    <property type="entry name" value="HTH_ASNC"/>
    <property type="match status" value="1"/>
</dbReference>
<dbReference type="Pfam" id="PF13412">
    <property type="entry name" value="HTH_24"/>
    <property type="match status" value="1"/>
</dbReference>
<dbReference type="Pfam" id="PF01037">
    <property type="entry name" value="AsnC_trans_reg"/>
    <property type="match status" value="1"/>
</dbReference>
<dbReference type="PROSITE" id="PS50956">
    <property type="entry name" value="HTH_ASNC_2"/>
    <property type="match status" value="1"/>
</dbReference>
<organism evidence="5 6">
    <name type="scientific">Mesobaculum littorinae</name>
    <dbReference type="NCBI Taxonomy" id="2486419"/>
    <lineage>
        <taxon>Bacteria</taxon>
        <taxon>Pseudomonadati</taxon>
        <taxon>Pseudomonadota</taxon>
        <taxon>Alphaproteobacteria</taxon>
        <taxon>Rhodobacterales</taxon>
        <taxon>Roseobacteraceae</taxon>
        <taxon>Mesobaculum</taxon>
    </lineage>
</organism>
<dbReference type="GO" id="GO:0006355">
    <property type="term" value="P:regulation of DNA-templated transcription"/>
    <property type="evidence" value="ECO:0007669"/>
    <property type="project" value="UniProtKB-ARBA"/>
</dbReference>
<dbReference type="AlphaFoldDB" id="A0A438ADR9"/>
<dbReference type="PRINTS" id="PR00033">
    <property type="entry name" value="HTHASNC"/>
</dbReference>
<sequence length="163" mass="17751">MRAMTLDDFDIAILRALQADGALTNAALSERVHLSPSQCSRRRAALEKAGVIAGYGARLDAGRLGFGLRAIVRVNLQAHGGERDTDFAQFIARQPSVQSAFSVSGDADYVLDVRARDLESFAHFIHDRLLPHPQVAQVRSDIVLKTVADRAGLDMDQVDRRGG</sequence>
<dbReference type="GO" id="GO:0043200">
    <property type="term" value="P:response to amino acid"/>
    <property type="evidence" value="ECO:0007669"/>
    <property type="project" value="TreeGrafter"/>
</dbReference>
<comment type="caution">
    <text evidence="5">The sequence shown here is derived from an EMBL/GenBank/DDBJ whole genome shotgun (WGS) entry which is preliminary data.</text>
</comment>
<dbReference type="CDD" id="cd00090">
    <property type="entry name" value="HTH_ARSR"/>
    <property type="match status" value="1"/>
</dbReference>
<dbReference type="Gene3D" id="1.10.10.10">
    <property type="entry name" value="Winged helix-like DNA-binding domain superfamily/Winged helix DNA-binding domain"/>
    <property type="match status" value="1"/>
</dbReference>
<dbReference type="InterPro" id="IPR019888">
    <property type="entry name" value="Tscrpt_reg_AsnC-like"/>
</dbReference>
<dbReference type="Gene3D" id="3.30.70.920">
    <property type="match status" value="1"/>
</dbReference>
<dbReference type="InterPro" id="IPR011991">
    <property type="entry name" value="ArsR-like_HTH"/>
</dbReference>
<dbReference type="GO" id="GO:0043565">
    <property type="term" value="F:sequence-specific DNA binding"/>
    <property type="evidence" value="ECO:0007669"/>
    <property type="project" value="InterPro"/>
</dbReference>
<keyword evidence="6" id="KW-1185">Reference proteome</keyword>
<dbReference type="SUPFAM" id="SSF46785">
    <property type="entry name" value="Winged helix' DNA-binding domain"/>
    <property type="match status" value="1"/>
</dbReference>
<dbReference type="EMBL" id="RQXX01000007">
    <property type="protein sequence ID" value="RVV96846.1"/>
    <property type="molecule type" value="Genomic_DNA"/>
</dbReference>
<dbReference type="InterPro" id="IPR036390">
    <property type="entry name" value="WH_DNA-bd_sf"/>
</dbReference>
<evidence type="ECO:0000256" key="3">
    <source>
        <dbReference type="ARBA" id="ARBA00023163"/>
    </source>
</evidence>
<dbReference type="GO" id="GO:0005829">
    <property type="term" value="C:cytosol"/>
    <property type="evidence" value="ECO:0007669"/>
    <property type="project" value="TreeGrafter"/>
</dbReference>